<evidence type="ECO:0000259" key="7">
    <source>
        <dbReference type="PROSITE" id="PS50262"/>
    </source>
</evidence>
<dbReference type="Pfam" id="PF00001">
    <property type="entry name" value="7tm_1"/>
    <property type="match status" value="1"/>
</dbReference>
<dbReference type="SUPFAM" id="SSF81321">
    <property type="entry name" value="Family A G protein-coupled receptor-like"/>
    <property type="match status" value="1"/>
</dbReference>
<evidence type="ECO:0000256" key="6">
    <source>
        <dbReference type="SAM" id="Phobius"/>
    </source>
</evidence>
<keyword evidence="2 6" id="KW-0812">Transmembrane</keyword>
<feature type="domain" description="G-protein coupled receptors family 1 profile" evidence="7">
    <location>
        <begin position="40"/>
        <end position="316"/>
    </location>
</feature>
<dbReference type="InParanoid" id="A0A6P7LE30"/>
<keyword evidence="9" id="KW-0675">Receptor</keyword>
<feature type="transmembrane region" description="Helical" evidence="6">
    <location>
        <begin position="291"/>
        <end position="315"/>
    </location>
</feature>
<dbReference type="RefSeq" id="XP_028992443.1">
    <property type="nucleotide sequence ID" value="XM_029136610.3"/>
</dbReference>
<dbReference type="GO" id="GO:0016020">
    <property type="term" value="C:membrane"/>
    <property type="evidence" value="ECO:0007669"/>
    <property type="project" value="UniProtKB-SubCell"/>
</dbReference>
<feature type="compositionally biased region" description="Low complexity" evidence="5">
    <location>
        <begin position="369"/>
        <end position="384"/>
    </location>
</feature>
<reference evidence="9" key="1">
    <citation type="submission" date="2025-08" db="UniProtKB">
        <authorList>
            <consortium name="RefSeq"/>
        </authorList>
    </citation>
    <scope>IDENTIFICATION</scope>
</reference>
<feature type="transmembrane region" description="Helical" evidence="6">
    <location>
        <begin position="102"/>
        <end position="123"/>
    </location>
</feature>
<feature type="compositionally biased region" description="Polar residues" evidence="5">
    <location>
        <begin position="390"/>
        <end position="407"/>
    </location>
</feature>
<dbReference type="PANTHER" id="PTHR46752">
    <property type="entry name" value="G-PROTEIN COUPLED RECEPTOR 39"/>
    <property type="match status" value="1"/>
</dbReference>
<evidence type="ECO:0000313" key="8">
    <source>
        <dbReference type="Proteomes" id="UP000515150"/>
    </source>
</evidence>
<dbReference type="CTD" id="2863"/>
<protein>
    <submittedName>
        <fullName evidence="9">G-protein coupled receptor 39</fullName>
    </submittedName>
</protein>
<feature type="transmembrane region" description="Helical" evidence="6">
    <location>
        <begin position="66"/>
        <end position="90"/>
    </location>
</feature>
<feature type="transmembrane region" description="Helical" evidence="6">
    <location>
        <begin position="197"/>
        <end position="221"/>
    </location>
</feature>
<dbReference type="PRINTS" id="PR00237">
    <property type="entry name" value="GPCRRHODOPSN"/>
</dbReference>
<dbReference type="OrthoDB" id="6088609at2759"/>
<dbReference type="KEGG" id="bspl:114847155"/>
<dbReference type="InterPro" id="IPR052676">
    <property type="entry name" value="Zinc-sensing_GPCR"/>
</dbReference>
<dbReference type="GO" id="GO:0004930">
    <property type="term" value="F:G protein-coupled receptor activity"/>
    <property type="evidence" value="ECO:0007669"/>
    <property type="project" value="InterPro"/>
</dbReference>
<feature type="transmembrane region" description="Helical" evidence="6">
    <location>
        <begin position="253"/>
        <end position="271"/>
    </location>
</feature>
<feature type="transmembrane region" description="Helical" evidence="6">
    <location>
        <begin position="20"/>
        <end position="45"/>
    </location>
</feature>
<dbReference type="InterPro" id="IPR017452">
    <property type="entry name" value="GPCR_Rhodpsn_7TM"/>
</dbReference>
<keyword evidence="4 6" id="KW-0472">Membrane</keyword>
<feature type="region of interest" description="Disordered" evidence="5">
    <location>
        <begin position="369"/>
        <end position="414"/>
    </location>
</feature>
<dbReference type="GeneID" id="114847155"/>
<accession>A0A6P7LE30</accession>
<dbReference type="Proteomes" id="UP000515150">
    <property type="component" value="Chromosome 21"/>
</dbReference>
<proteinExistence type="predicted"/>
<evidence type="ECO:0000256" key="4">
    <source>
        <dbReference type="ARBA" id="ARBA00023136"/>
    </source>
</evidence>
<sequence>MSDNTGAAGVRDWRKLEPSFSVKVFMTVLYSLILVTGVLGNSITIRVTQVLRKKGYLQKNVTDHMVSLACSDLLVLFIGMPVELYFAIWYPFTASGDASCKIYNFLFEACSYATIFNIATLSYERYIATCQPFRYKMWDGKRTSVLIAAAWVVSCLVALPLLITMGAQGHVPVRARAPAQNLTFCTNLREHWGMYRASIFIAFIMYLIVLVGVAFMCRAMIMVLRKPLASRQEGAGNASNRESSRVATARKQTIIFLVLIVASLMVCWLPNQIRRLMAASLPKSLWTSSYFQSYIILHPIADTFFYLSSVLNPLLYNLSSKQFREVFVQVLRCHLTIEHVNKRTLKSHAAESGRSLRPLLKSLRRSRASRSGAAQGNALANDAAPHSDSGVASNTETTDLSDASLKTKTNESEV</sequence>
<dbReference type="Gene3D" id="1.20.1070.10">
    <property type="entry name" value="Rhodopsin 7-helix transmembrane proteins"/>
    <property type="match status" value="1"/>
</dbReference>
<evidence type="ECO:0000256" key="2">
    <source>
        <dbReference type="ARBA" id="ARBA00022692"/>
    </source>
</evidence>
<comment type="subcellular location">
    <subcellularLocation>
        <location evidence="1">Membrane</location>
    </subcellularLocation>
</comment>
<dbReference type="AlphaFoldDB" id="A0A6P7LE30"/>
<evidence type="ECO:0000256" key="5">
    <source>
        <dbReference type="SAM" id="MobiDB-lite"/>
    </source>
</evidence>
<evidence type="ECO:0000256" key="3">
    <source>
        <dbReference type="ARBA" id="ARBA00022989"/>
    </source>
</evidence>
<name>A0A6P7LE30_BETSP</name>
<evidence type="ECO:0000313" key="9">
    <source>
        <dbReference type="RefSeq" id="XP_028992443.1"/>
    </source>
</evidence>
<dbReference type="PANTHER" id="PTHR46752:SF1">
    <property type="entry name" value="G-PROTEIN COUPLED RECEPTOR 39"/>
    <property type="match status" value="1"/>
</dbReference>
<organism evidence="8 9">
    <name type="scientific">Betta splendens</name>
    <name type="common">Siamese fighting fish</name>
    <dbReference type="NCBI Taxonomy" id="158456"/>
    <lineage>
        <taxon>Eukaryota</taxon>
        <taxon>Metazoa</taxon>
        <taxon>Chordata</taxon>
        <taxon>Craniata</taxon>
        <taxon>Vertebrata</taxon>
        <taxon>Euteleostomi</taxon>
        <taxon>Actinopterygii</taxon>
        <taxon>Neopterygii</taxon>
        <taxon>Teleostei</taxon>
        <taxon>Neoteleostei</taxon>
        <taxon>Acanthomorphata</taxon>
        <taxon>Anabantaria</taxon>
        <taxon>Anabantiformes</taxon>
        <taxon>Anabantoidei</taxon>
        <taxon>Osphronemidae</taxon>
        <taxon>Betta</taxon>
    </lineage>
</organism>
<evidence type="ECO:0000256" key="1">
    <source>
        <dbReference type="ARBA" id="ARBA00004370"/>
    </source>
</evidence>
<dbReference type="PROSITE" id="PS50262">
    <property type="entry name" value="G_PROTEIN_RECEP_F1_2"/>
    <property type="match status" value="1"/>
</dbReference>
<feature type="transmembrane region" description="Helical" evidence="6">
    <location>
        <begin position="144"/>
        <end position="163"/>
    </location>
</feature>
<keyword evidence="3 6" id="KW-1133">Transmembrane helix</keyword>
<dbReference type="InterPro" id="IPR000276">
    <property type="entry name" value="GPCR_Rhodpsn"/>
</dbReference>
<gene>
    <name evidence="9" type="primary">gpr39</name>
</gene>
<keyword evidence="8" id="KW-1185">Reference proteome</keyword>